<proteinExistence type="predicted"/>
<dbReference type="RefSeq" id="WP_244803753.1">
    <property type="nucleotide sequence ID" value="NZ_JALIEA010000011.1"/>
</dbReference>
<evidence type="ECO:0000313" key="3">
    <source>
        <dbReference type="Proteomes" id="UP001139207"/>
    </source>
</evidence>
<evidence type="ECO:0000256" key="1">
    <source>
        <dbReference type="SAM" id="Phobius"/>
    </source>
</evidence>
<feature type="transmembrane region" description="Helical" evidence="1">
    <location>
        <begin position="119"/>
        <end position="140"/>
    </location>
</feature>
<keyword evidence="1" id="KW-0812">Transmembrane</keyword>
<dbReference type="AlphaFoldDB" id="A0A9X1WFG6"/>
<dbReference type="Proteomes" id="UP001139207">
    <property type="component" value="Unassembled WGS sequence"/>
</dbReference>
<sequence length="149" mass="15537">MSPTSADDGTALVLPPSVRWAGWIGMVEGIVGLAFAVYLAVGAVRGDEDSTAQFGGVAVESIGYGWGTAAWFGFFGGVVAVAGWCLSTGRRWGRGPVAMLHLFLLPISVYMFSSGRPELAVPTAAVGALGLALLFNPTAVEWAARRYGR</sequence>
<organism evidence="2 3">
    <name type="scientific">Corynebacterium kalidii</name>
    <dbReference type="NCBI Taxonomy" id="2931982"/>
    <lineage>
        <taxon>Bacteria</taxon>
        <taxon>Bacillati</taxon>
        <taxon>Actinomycetota</taxon>
        <taxon>Actinomycetes</taxon>
        <taxon>Mycobacteriales</taxon>
        <taxon>Corynebacteriaceae</taxon>
        <taxon>Corynebacterium</taxon>
    </lineage>
</organism>
<keyword evidence="1" id="KW-1133">Transmembrane helix</keyword>
<gene>
    <name evidence="2" type="ORF">MUN33_04810</name>
</gene>
<reference evidence="2" key="1">
    <citation type="submission" date="2022-04" db="EMBL/GenBank/DDBJ databases">
        <title>Corynebacterium kalidii LD5P10.</title>
        <authorList>
            <person name="Sun J.Q."/>
        </authorList>
    </citation>
    <scope>NUCLEOTIDE SEQUENCE</scope>
    <source>
        <strain evidence="2">LD5P10</strain>
    </source>
</reference>
<keyword evidence="1" id="KW-0472">Membrane</keyword>
<feature type="transmembrane region" description="Helical" evidence="1">
    <location>
        <begin position="97"/>
        <end position="113"/>
    </location>
</feature>
<protein>
    <recommendedName>
        <fullName evidence="4">Integral membrane protein</fullName>
    </recommendedName>
</protein>
<keyword evidence="3" id="KW-1185">Reference proteome</keyword>
<evidence type="ECO:0008006" key="4">
    <source>
        <dbReference type="Google" id="ProtNLM"/>
    </source>
</evidence>
<evidence type="ECO:0000313" key="2">
    <source>
        <dbReference type="EMBL" id="MCJ7858039.1"/>
    </source>
</evidence>
<feature type="transmembrane region" description="Helical" evidence="1">
    <location>
        <begin position="64"/>
        <end position="85"/>
    </location>
</feature>
<dbReference type="EMBL" id="JALIEA010000011">
    <property type="protein sequence ID" value="MCJ7858039.1"/>
    <property type="molecule type" value="Genomic_DNA"/>
</dbReference>
<comment type="caution">
    <text evidence="2">The sequence shown here is derived from an EMBL/GenBank/DDBJ whole genome shotgun (WGS) entry which is preliminary data.</text>
</comment>
<accession>A0A9X1WFG6</accession>
<feature type="transmembrane region" description="Helical" evidence="1">
    <location>
        <begin position="20"/>
        <end position="44"/>
    </location>
</feature>
<name>A0A9X1WFG6_9CORY</name>